<evidence type="ECO:0000313" key="2">
    <source>
        <dbReference type="EMBL" id="GAA3392471.1"/>
    </source>
</evidence>
<reference evidence="3" key="1">
    <citation type="journal article" date="2019" name="Int. J. Syst. Evol. Microbiol.">
        <title>The Global Catalogue of Microorganisms (GCM) 10K type strain sequencing project: providing services to taxonomists for standard genome sequencing and annotation.</title>
        <authorList>
            <consortium name="The Broad Institute Genomics Platform"/>
            <consortium name="The Broad Institute Genome Sequencing Center for Infectious Disease"/>
            <person name="Wu L."/>
            <person name="Ma J."/>
        </authorList>
    </citation>
    <scope>NUCLEOTIDE SEQUENCE [LARGE SCALE GENOMIC DNA]</scope>
    <source>
        <strain evidence="3">JCM 9458</strain>
    </source>
</reference>
<proteinExistence type="predicted"/>
<dbReference type="EMBL" id="BAAAYN010000038">
    <property type="protein sequence ID" value="GAA3392471.1"/>
    <property type="molecule type" value="Genomic_DNA"/>
</dbReference>
<evidence type="ECO:0000313" key="3">
    <source>
        <dbReference type="Proteomes" id="UP001501676"/>
    </source>
</evidence>
<name>A0ABP6T630_9ACTN</name>
<evidence type="ECO:0000256" key="1">
    <source>
        <dbReference type="SAM" id="Phobius"/>
    </source>
</evidence>
<comment type="caution">
    <text evidence="2">The sequence shown here is derived from an EMBL/GenBank/DDBJ whole genome shotgun (WGS) entry which is preliminary data.</text>
</comment>
<accession>A0ABP6T630</accession>
<feature type="transmembrane region" description="Helical" evidence="1">
    <location>
        <begin position="47"/>
        <end position="65"/>
    </location>
</feature>
<protein>
    <submittedName>
        <fullName evidence="2">Uncharacterized protein</fullName>
    </submittedName>
</protein>
<dbReference type="Proteomes" id="UP001501676">
    <property type="component" value="Unassembled WGS sequence"/>
</dbReference>
<feature type="transmembrane region" description="Helical" evidence="1">
    <location>
        <begin position="21"/>
        <end position="41"/>
    </location>
</feature>
<keyword evidence="3" id="KW-1185">Reference proteome</keyword>
<keyword evidence="1" id="KW-1133">Transmembrane helix</keyword>
<gene>
    <name evidence="2" type="ORF">GCM10020369_54280</name>
</gene>
<organism evidence="2 3">
    <name type="scientific">Cryptosporangium minutisporangium</name>
    <dbReference type="NCBI Taxonomy" id="113569"/>
    <lineage>
        <taxon>Bacteria</taxon>
        <taxon>Bacillati</taxon>
        <taxon>Actinomycetota</taxon>
        <taxon>Actinomycetes</taxon>
        <taxon>Cryptosporangiales</taxon>
        <taxon>Cryptosporangiaceae</taxon>
        <taxon>Cryptosporangium</taxon>
    </lineage>
</organism>
<sequence>MTRSALDRHALEPPMSGPIAAVARHRPGLVALLAFVVPVAVWTRQPILLVSGLVLVSLLGLRVYLATAEAQGQEVRP</sequence>
<keyword evidence="1" id="KW-0472">Membrane</keyword>
<dbReference type="RefSeq" id="WP_345731050.1">
    <property type="nucleotide sequence ID" value="NZ_BAAAYN010000038.1"/>
</dbReference>
<keyword evidence="1" id="KW-0812">Transmembrane</keyword>